<dbReference type="InterPro" id="IPR035984">
    <property type="entry name" value="Acyl-CoA-binding_sf"/>
</dbReference>
<dbReference type="PANTHER" id="PTHR23310">
    <property type="entry name" value="ACYL-COA-BINDING PROTEIN, ACBP"/>
    <property type="match status" value="1"/>
</dbReference>
<proteinExistence type="predicted"/>
<dbReference type="Pfam" id="PF00300">
    <property type="entry name" value="His_Phos_1"/>
    <property type="match status" value="1"/>
</dbReference>
<dbReference type="Proteomes" id="UP001165060">
    <property type="component" value="Unassembled WGS sequence"/>
</dbReference>
<dbReference type="InterPro" id="IPR000582">
    <property type="entry name" value="Acyl-CoA-binding_protein"/>
</dbReference>
<name>A0ABQ6N316_9STRA</name>
<organism evidence="3 4">
    <name type="scientific">Tetraparma gracilis</name>
    <dbReference type="NCBI Taxonomy" id="2962635"/>
    <lineage>
        <taxon>Eukaryota</taxon>
        <taxon>Sar</taxon>
        <taxon>Stramenopiles</taxon>
        <taxon>Ochrophyta</taxon>
        <taxon>Bolidophyceae</taxon>
        <taxon>Parmales</taxon>
        <taxon>Triparmaceae</taxon>
        <taxon>Tetraparma</taxon>
    </lineage>
</organism>
<reference evidence="3 4" key="1">
    <citation type="journal article" date="2023" name="Commun. Biol.">
        <title>Genome analysis of Parmales, the sister group of diatoms, reveals the evolutionary specialization of diatoms from phago-mixotrophs to photoautotrophs.</title>
        <authorList>
            <person name="Ban H."/>
            <person name="Sato S."/>
            <person name="Yoshikawa S."/>
            <person name="Yamada K."/>
            <person name="Nakamura Y."/>
            <person name="Ichinomiya M."/>
            <person name="Sato N."/>
            <person name="Blanc-Mathieu R."/>
            <person name="Endo H."/>
            <person name="Kuwata A."/>
            <person name="Ogata H."/>
        </authorList>
    </citation>
    <scope>NUCLEOTIDE SEQUENCE [LARGE SCALE GENOMIC DNA]</scope>
</reference>
<dbReference type="Gene3D" id="1.20.80.10">
    <property type="match status" value="1"/>
</dbReference>
<comment type="caution">
    <text evidence="3">The sequence shown here is derived from an EMBL/GenBank/DDBJ whole genome shotgun (WGS) entry which is preliminary data.</text>
</comment>
<dbReference type="PANTHER" id="PTHR23310:SF115">
    <property type="entry name" value="ACB DOMAIN-CONTAINING PROTEIN"/>
    <property type="match status" value="1"/>
</dbReference>
<evidence type="ECO:0000313" key="3">
    <source>
        <dbReference type="EMBL" id="GMI38580.1"/>
    </source>
</evidence>
<dbReference type="InterPro" id="IPR013078">
    <property type="entry name" value="His_Pase_superF_clade-1"/>
</dbReference>
<evidence type="ECO:0000256" key="1">
    <source>
        <dbReference type="ARBA" id="ARBA00023121"/>
    </source>
</evidence>
<dbReference type="Gene3D" id="3.40.50.1240">
    <property type="entry name" value="Phosphoglycerate mutase-like"/>
    <property type="match status" value="1"/>
</dbReference>
<sequence length="387" mass="40941">MSSFAEASASPFHGAASFIKSASSTSSTPASTAQKLRVYALYKQATSGDAAGAQPWAVQVEARAKWDAHSLLRGLSSSDASARYVAEVTLQARSLSLASPACAWQPPSPSAAAELAGLGLLPPVPAPLPWIRHAADDYYLPRWRAARALAARPRAYKVVPAGAPGAVCLHLVRHGEGIHNVLAAEHVRKGGTTPPYAPENLGEYPEMVDAPLTAKGIGEAEANGLRAKTPAPTHLVTSPLRRALDTGLISFGVPRDGSFPVLAHEGAREAFFSRNLCDLRRPLAVIEKEYPFVDFSRIPPDPAGAAHVGIEGETADSILDRLYGLLDFVMEDCGERGSSCAAVATHSVALFALTNGVLHFPEGAGREQWGMFGTGELRTLWVKREGA</sequence>
<dbReference type="PRINTS" id="PR00689">
    <property type="entry name" value="ACOABINDINGP"/>
</dbReference>
<gene>
    <name evidence="3" type="ORF">TeGR_g5591</name>
</gene>
<dbReference type="EMBL" id="BRYB01000832">
    <property type="protein sequence ID" value="GMI38580.1"/>
    <property type="molecule type" value="Genomic_DNA"/>
</dbReference>
<evidence type="ECO:0000259" key="2">
    <source>
        <dbReference type="PROSITE" id="PS51228"/>
    </source>
</evidence>
<feature type="domain" description="ACB" evidence="2">
    <location>
        <begin position="8"/>
        <end position="97"/>
    </location>
</feature>
<dbReference type="Pfam" id="PF00887">
    <property type="entry name" value="ACBP"/>
    <property type="match status" value="1"/>
</dbReference>
<dbReference type="SMART" id="SM00855">
    <property type="entry name" value="PGAM"/>
    <property type="match status" value="1"/>
</dbReference>
<protein>
    <recommendedName>
        <fullName evidence="2">ACB domain-containing protein</fullName>
    </recommendedName>
</protein>
<dbReference type="InterPro" id="IPR029033">
    <property type="entry name" value="His_PPase_superfam"/>
</dbReference>
<dbReference type="PROSITE" id="PS51228">
    <property type="entry name" value="ACB_2"/>
    <property type="match status" value="1"/>
</dbReference>
<evidence type="ECO:0000313" key="4">
    <source>
        <dbReference type="Proteomes" id="UP001165060"/>
    </source>
</evidence>
<keyword evidence="1" id="KW-0446">Lipid-binding</keyword>
<dbReference type="CDD" id="cd07067">
    <property type="entry name" value="HP_PGM_like"/>
    <property type="match status" value="1"/>
</dbReference>
<keyword evidence="4" id="KW-1185">Reference proteome</keyword>
<dbReference type="SUPFAM" id="SSF53254">
    <property type="entry name" value="Phosphoglycerate mutase-like"/>
    <property type="match status" value="1"/>
</dbReference>
<dbReference type="SUPFAM" id="SSF47027">
    <property type="entry name" value="Acyl-CoA binding protein"/>
    <property type="match status" value="1"/>
</dbReference>
<accession>A0ABQ6N316</accession>
<dbReference type="InterPro" id="IPR014352">
    <property type="entry name" value="FERM/acyl-CoA-bd_prot_sf"/>
</dbReference>